<organism evidence="1 2">
    <name type="scientific">Lindgomyces ingoldianus</name>
    <dbReference type="NCBI Taxonomy" id="673940"/>
    <lineage>
        <taxon>Eukaryota</taxon>
        <taxon>Fungi</taxon>
        <taxon>Dikarya</taxon>
        <taxon>Ascomycota</taxon>
        <taxon>Pezizomycotina</taxon>
        <taxon>Dothideomycetes</taxon>
        <taxon>Pleosporomycetidae</taxon>
        <taxon>Pleosporales</taxon>
        <taxon>Lindgomycetaceae</taxon>
        <taxon>Lindgomyces</taxon>
    </lineage>
</organism>
<proteinExistence type="predicted"/>
<evidence type="ECO:0000313" key="1">
    <source>
        <dbReference type="EMBL" id="KAF2470570.1"/>
    </source>
</evidence>
<dbReference type="Proteomes" id="UP000799755">
    <property type="component" value="Unassembled WGS sequence"/>
</dbReference>
<evidence type="ECO:0000313" key="2">
    <source>
        <dbReference type="Proteomes" id="UP000799755"/>
    </source>
</evidence>
<name>A0ACB6QWW1_9PLEO</name>
<protein>
    <submittedName>
        <fullName evidence="1">Uncharacterized protein</fullName>
    </submittedName>
</protein>
<gene>
    <name evidence="1" type="ORF">BDR25DRAFT_355061</name>
</gene>
<comment type="caution">
    <text evidence="1">The sequence shown here is derived from an EMBL/GenBank/DDBJ whole genome shotgun (WGS) entry which is preliminary data.</text>
</comment>
<keyword evidence="2" id="KW-1185">Reference proteome</keyword>
<sequence length="81" mass="8952">MLWRRKGWILKQHYGMSLVRTLWIRIASLTARRAQTVCCMLALSSSYGSGLAGLAACSIKRHSFFSHVLTACAKSLPSPTP</sequence>
<reference evidence="1" key="1">
    <citation type="journal article" date="2020" name="Stud. Mycol.">
        <title>101 Dothideomycetes genomes: a test case for predicting lifestyles and emergence of pathogens.</title>
        <authorList>
            <person name="Haridas S."/>
            <person name="Albert R."/>
            <person name="Binder M."/>
            <person name="Bloem J."/>
            <person name="Labutti K."/>
            <person name="Salamov A."/>
            <person name="Andreopoulos B."/>
            <person name="Baker S."/>
            <person name="Barry K."/>
            <person name="Bills G."/>
            <person name="Bluhm B."/>
            <person name="Cannon C."/>
            <person name="Castanera R."/>
            <person name="Culley D."/>
            <person name="Daum C."/>
            <person name="Ezra D."/>
            <person name="Gonzalez J."/>
            <person name="Henrissat B."/>
            <person name="Kuo A."/>
            <person name="Liang C."/>
            <person name="Lipzen A."/>
            <person name="Lutzoni F."/>
            <person name="Magnuson J."/>
            <person name="Mondo S."/>
            <person name="Nolan M."/>
            <person name="Ohm R."/>
            <person name="Pangilinan J."/>
            <person name="Park H.-J."/>
            <person name="Ramirez L."/>
            <person name="Alfaro M."/>
            <person name="Sun H."/>
            <person name="Tritt A."/>
            <person name="Yoshinaga Y."/>
            <person name="Zwiers L.-H."/>
            <person name="Turgeon B."/>
            <person name="Goodwin S."/>
            <person name="Spatafora J."/>
            <person name="Crous P."/>
            <person name="Grigoriev I."/>
        </authorList>
    </citation>
    <scope>NUCLEOTIDE SEQUENCE</scope>
    <source>
        <strain evidence="1">ATCC 200398</strain>
    </source>
</reference>
<dbReference type="EMBL" id="MU003507">
    <property type="protein sequence ID" value="KAF2470570.1"/>
    <property type="molecule type" value="Genomic_DNA"/>
</dbReference>
<accession>A0ACB6QWW1</accession>